<reference evidence="2" key="1">
    <citation type="submission" date="2021-05" db="EMBL/GenBank/DDBJ databases">
        <authorList>
            <person name="Alioto T."/>
            <person name="Alioto T."/>
            <person name="Gomez Garrido J."/>
        </authorList>
    </citation>
    <scope>NUCLEOTIDE SEQUENCE</scope>
</reference>
<organism evidence="2">
    <name type="scientific">Culex pipiens</name>
    <name type="common">House mosquito</name>
    <dbReference type="NCBI Taxonomy" id="7175"/>
    <lineage>
        <taxon>Eukaryota</taxon>
        <taxon>Metazoa</taxon>
        <taxon>Ecdysozoa</taxon>
        <taxon>Arthropoda</taxon>
        <taxon>Hexapoda</taxon>
        <taxon>Insecta</taxon>
        <taxon>Pterygota</taxon>
        <taxon>Neoptera</taxon>
        <taxon>Endopterygota</taxon>
        <taxon>Diptera</taxon>
        <taxon>Nematocera</taxon>
        <taxon>Culicoidea</taxon>
        <taxon>Culicidae</taxon>
        <taxon>Culicinae</taxon>
        <taxon>Culicini</taxon>
        <taxon>Culex</taxon>
        <taxon>Culex</taxon>
    </lineage>
</organism>
<feature type="compositionally biased region" description="Polar residues" evidence="1">
    <location>
        <begin position="31"/>
        <end position="51"/>
    </location>
</feature>
<protein>
    <submittedName>
        <fullName evidence="2">(northern house mosquito) hypothetical protein</fullName>
    </submittedName>
</protein>
<dbReference type="AlphaFoldDB" id="A0A8D8A7B8"/>
<accession>A0A8D8A7B8</accession>
<dbReference type="EMBL" id="HBUE01018026">
    <property type="protein sequence ID" value="CAG6451295.1"/>
    <property type="molecule type" value="Transcribed_RNA"/>
</dbReference>
<sequence>MAESRPSAIWKCPKNTLPSNHHPSYPHRCPRSSSLSNPTQNCTASGTNPSNVDPLPVRSWAFEPPAIVPRTPRSRSRATTARQRSSYLASARTTRPGYIPTV</sequence>
<name>A0A8D8A7B8_CULPI</name>
<evidence type="ECO:0000313" key="2">
    <source>
        <dbReference type="EMBL" id="CAG6451295.1"/>
    </source>
</evidence>
<feature type="compositionally biased region" description="Low complexity" evidence="1">
    <location>
        <begin position="77"/>
        <end position="86"/>
    </location>
</feature>
<proteinExistence type="predicted"/>
<feature type="region of interest" description="Disordered" evidence="1">
    <location>
        <begin position="1"/>
        <end position="102"/>
    </location>
</feature>
<evidence type="ECO:0000256" key="1">
    <source>
        <dbReference type="SAM" id="MobiDB-lite"/>
    </source>
</evidence>